<organism evidence="1 2">
    <name type="scientific">Streptomyces fuscichromogenes</name>
    <dbReference type="NCBI Taxonomy" id="1324013"/>
    <lineage>
        <taxon>Bacteria</taxon>
        <taxon>Bacillati</taxon>
        <taxon>Actinomycetota</taxon>
        <taxon>Actinomycetes</taxon>
        <taxon>Kitasatosporales</taxon>
        <taxon>Streptomycetaceae</taxon>
        <taxon>Streptomyces</taxon>
    </lineage>
</organism>
<accession>A0A918CXM6</accession>
<dbReference type="AlphaFoldDB" id="A0A918CXM6"/>
<comment type="caution">
    <text evidence="1">The sequence shown here is derived from an EMBL/GenBank/DDBJ whole genome shotgun (WGS) entry which is preliminary data.</text>
</comment>
<reference evidence="1" key="2">
    <citation type="submission" date="2020-09" db="EMBL/GenBank/DDBJ databases">
        <authorList>
            <person name="Sun Q."/>
            <person name="Zhou Y."/>
        </authorList>
    </citation>
    <scope>NUCLEOTIDE SEQUENCE</scope>
    <source>
        <strain evidence="1">CGMCC 4.7110</strain>
    </source>
</reference>
<dbReference type="Proteomes" id="UP000653411">
    <property type="component" value="Unassembled WGS sequence"/>
</dbReference>
<reference evidence="1" key="1">
    <citation type="journal article" date="2014" name="Int. J. Syst. Evol. Microbiol.">
        <title>Complete genome sequence of Corynebacterium casei LMG S-19264T (=DSM 44701T), isolated from a smear-ripened cheese.</title>
        <authorList>
            <consortium name="US DOE Joint Genome Institute (JGI-PGF)"/>
            <person name="Walter F."/>
            <person name="Albersmeier A."/>
            <person name="Kalinowski J."/>
            <person name="Ruckert C."/>
        </authorList>
    </citation>
    <scope>NUCLEOTIDE SEQUENCE</scope>
    <source>
        <strain evidence="1">CGMCC 4.7110</strain>
    </source>
</reference>
<protein>
    <submittedName>
        <fullName evidence="1">Uncharacterized protein</fullName>
    </submittedName>
</protein>
<sequence>MLEVARAAVALGVAVFLAGRVLPAMEAPGWIYWRKTDGLSSIGVGLIQGGAPQDPGRQVRGLTARKQ</sequence>
<evidence type="ECO:0000313" key="1">
    <source>
        <dbReference type="EMBL" id="GGN46394.1"/>
    </source>
</evidence>
<name>A0A918CXM6_9ACTN</name>
<dbReference type="EMBL" id="BMML01000054">
    <property type="protein sequence ID" value="GGN46394.1"/>
    <property type="molecule type" value="Genomic_DNA"/>
</dbReference>
<gene>
    <name evidence="1" type="ORF">GCM10011578_099270</name>
</gene>
<keyword evidence="2" id="KW-1185">Reference proteome</keyword>
<evidence type="ECO:0000313" key="2">
    <source>
        <dbReference type="Proteomes" id="UP000653411"/>
    </source>
</evidence>
<proteinExistence type="predicted"/>